<protein>
    <recommendedName>
        <fullName evidence="1">Probable pectate lyase C</fullName>
    </recommendedName>
</protein>
<dbReference type="InterPro" id="IPR039513">
    <property type="entry name" value="PL-6"/>
</dbReference>
<evidence type="ECO:0000313" key="4">
    <source>
        <dbReference type="Proteomes" id="UP000316714"/>
    </source>
</evidence>
<dbReference type="InterPro" id="IPR011050">
    <property type="entry name" value="Pectin_lyase_fold/virulence"/>
</dbReference>
<feature type="chain" id="PRO_5023065412" description="Probable pectate lyase C" evidence="2">
    <location>
        <begin position="28"/>
        <end position="752"/>
    </location>
</feature>
<name>A0A5C5VCM5_9BACT</name>
<dbReference type="InterPro" id="IPR012334">
    <property type="entry name" value="Pectin_lyas_fold"/>
</dbReference>
<reference evidence="3 4" key="1">
    <citation type="submission" date="2019-02" db="EMBL/GenBank/DDBJ databases">
        <title>Deep-cultivation of Planctomycetes and their phenomic and genomic characterization uncovers novel biology.</title>
        <authorList>
            <person name="Wiegand S."/>
            <person name="Jogler M."/>
            <person name="Boedeker C."/>
            <person name="Pinto D."/>
            <person name="Vollmers J."/>
            <person name="Rivas-Marin E."/>
            <person name="Kohn T."/>
            <person name="Peeters S.H."/>
            <person name="Heuer A."/>
            <person name="Rast P."/>
            <person name="Oberbeckmann S."/>
            <person name="Bunk B."/>
            <person name="Jeske O."/>
            <person name="Meyerdierks A."/>
            <person name="Storesund J.E."/>
            <person name="Kallscheuer N."/>
            <person name="Luecker S."/>
            <person name="Lage O.M."/>
            <person name="Pohl T."/>
            <person name="Merkel B.J."/>
            <person name="Hornburger P."/>
            <person name="Mueller R.-W."/>
            <person name="Bruemmer F."/>
            <person name="Labrenz M."/>
            <person name="Spormann A.M."/>
            <person name="Op Den Camp H."/>
            <person name="Overmann J."/>
            <person name="Amann R."/>
            <person name="Jetten M.S.M."/>
            <person name="Mascher T."/>
            <person name="Medema M.H."/>
            <person name="Devos D.P."/>
            <person name="Kaster A.-K."/>
            <person name="Ovreas L."/>
            <person name="Rohde M."/>
            <person name="Galperin M.Y."/>
            <person name="Jogler C."/>
        </authorList>
    </citation>
    <scope>NUCLEOTIDE SEQUENCE [LARGE SCALE GENOMIC DNA]</scope>
    <source>
        <strain evidence="3 4">KOR34</strain>
    </source>
</reference>
<evidence type="ECO:0000256" key="2">
    <source>
        <dbReference type="SAM" id="SignalP"/>
    </source>
</evidence>
<evidence type="ECO:0000313" key="3">
    <source>
        <dbReference type="EMBL" id="TWT35385.1"/>
    </source>
</evidence>
<comment type="caution">
    <text evidence="3">The sequence shown here is derived from an EMBL/GenBank/DDBJ whole genome shotgun (WGS) entry which is preliminary data.</text>
</comment>
<dbReference type="SUPFAM" id="SSF63446">
    <property type="entry name" value="Type I dockerin domain"/>
    <property type="match status" value="1"/>
</dbReference>
<proteinExistence type="predicted"/>
<dbReference type="Pfam" id="PF14592">
    <property type="entry name" value="Chondroitinas_B"/>
    <property type="match status" value="1"/>
</dbReference>
<dbReference type="GO" id="GO:0000272">
    <property type="term" value="P:polysaccharide catabolic process"/>
    <property type="evidence" value="ECO:0007669"/>
    <property type="project" value="InterPro"/>
</dbReference>
<accession>A0A5C5VCM5</accession>
<keyword evidence="3" id="KW-0456">Lyase</keyword>
<dbReference type="EMBL" id="SIHJ01000001">
    <property type="protein sequence ID" value="TWT35385.1"/>
    <property type="molecule type" value="Genomic_DNA"/>
</dbReference>
<dbReference type="InterPro" id="IPR018247">
    <property type="entry name" value="EF_Hand_1_Ca_BS"/>
</dbReference>
<sequence precursor="true">MRQIFLTKPFSPHAVLAVLVLASAVNGAEYYVSSADEIALAMQSAQPGDSLIMSNGVWTNQQISFAGFGESGSPITLRAETPGQVHLNGNSSLNISGDWLVADGLRFEGGALGPGDHIVEFRGSNGEATNSRFTNSAIVNYNPASTDTRYFWVSMYGQLNRVDSNYFSGQNHSGVTVTVWRNSSEADFHRIDGNFFADRPEGNGNGFETIRVGTSDESLSDSFTTVENNLFERVDGEIEIISNKSGANTFRYNTFRGSSGTLTLRHGNNNLVEGNFFLGEGREGTGGVRVIGEGQTVVNNYFQGLDGRAGGAVSISAGVPNSAVNEYYQVKDAVVAHNTIVDVSGAAIKFDEGLGSSGRTLLAERVKIVNNAVWSTNDPLFSGAEGADWSWSGNIAFGQSLGSAVHTGVSVIDPQLAPGPDGLYRPQATSPLIDGGTPGLGSIATHDMDGQPRVGVGDVGADEYSNAVIVRKPLTARDVGPDWLAGVTGSTSFSGCGLALGCAIQAESYSSILDPDDNGAVWSVAVAYGALGDEVLKAPNGDRVDLGAEQHDTIATYDLEFESEGLYRAYYRARGFDSSSDSFHAPDGFGIAPDVNESLSSNGVFRWERSDTGFVVDATMIGVPLELRLAMREQRAELDAFVLSSDWELSDGQLEAMFASIDGDYNNDGTVDAADYSVWRDSLGEVGGGLAADGDRNGQIGVGDYSVWRRNFGLGAGPPATSAAPEPCSAWLAAVVLLVSHQQSNLRNCPTD</sequence>
<dbReference type="GO" id="GO:0016829">
    <property type="term" value="F:lyase activity"/>
    <property type="evidence" value="ECO:0007669"/>
    <property type="project" value="UniProtKB-KW"/>
</dbReference>
<dbReference type="SUPFAM" id="SSF51126">
    <property type="entry name" value="Pectin lyase-like"/>
    <property type="match status" value="1"/>
</dbReference>
<dbReference type="RefSeq" id="WP_146561519.1">
    <property type="nucleotide sequence ID" value="NZ_SIHJ01000001.1"/>
</dbReference>
<dbReference type="Gene3D" id="2.160.20.10">
    <property type="entry name" value="Single-stranded right-handed beta-helix, Pectin lyase-like"/>
    <property type="match status" value="1"/>
</dbReference>
<evidence type="ECO:0000256" key="1">
    <source>
        <dbReference type="ARBA" id="ARBA00016512"/>
    </source>
</evidence>
<dbReference type="OrthoDB" id="6475864at2"/>
<keyword evidence="4" id="KW-1185">Reference proteome</keyword>
<feature type="signal peptide" evidence="2">
    <location>
        <begin position="1"/>
        <end position="27"/>
    </location>
</feature>
<keyword evidence="2" id="KW-0732">Signal</keyword>
<dbReference type="Proteomes" id="UP000316714">
    <property type="component" value="Unassembled WGS sequence"/>
</dbReference>
<organism evidence="3 4">
    <name type="scientific">Posidoniimonas corsicana</name>
    <dbReference type="NCBI Taxonomy" id="1938618"/>
    <lineage>
        <taxon>Bacteria</taxon>
        <taxon>Pseudomonadati</taxon>
        <taxon>Planctomycetota</taxon>
        <taxon>Planctomycetia</taxon>
        <taxon>Pirellulales</taxon>
        <taxon>Lacipirellulaceae</taxon>
        <taxon>Posidoniimonas</taxon>
    </lineage>
</organism>
<gene>
    <name evidence="3" type="primary">cslB</name>
    <name evidence="3" type="ORF">KOR34_02760</name>
</gene>
<dbReference type="PROSITE" id="PS00018">
    <property type="entry name" value="EF_HAND_1"/>
    <property type="match status" value="2"/>
</dbReference>
<dbReference type="CDD" id="cd14251">
    <property type="entry name" value="PL-6"/>
    <property type="match status" value="1"/>
</dbReference>
<dbReference type="AlphaFoldDB" id="A0A5C5VCM5"/>
<dbReference type="InterPro" id="IPR036439">
    <property type="entry name" value="Dockerin_dom_sf"/>
</dbReference>
<dbReference type="Gene3D" id="1.10.1330.10">
    <property type="entry name" value="Dockerin domain"/>
    <property type="match status" value="1"/>
</dbReference>